<dbReference type="EMBL" id="JBHUFB010000009">
    <property type="protein sequence ID" value="MFD1812599.1"/>
    <property type="molecule type" value="Genomic_DNA"/>
</dbReference>
<dbReference type="PANTHER" id="PTHR30136">
    <property type="entry name" value="HELIX-TURN-HELIX TRANSCRIPTIONAL REGULATOR, ICLR FAMILY"/>
    <property type="match status" value="1"/>
</dbReference>
<dbReference type="SUPFAM" id="SSF55781">
    <property type="entry name" value="GAF domain-like"/>
    <property type="match status" value="1"/>
</dbReference>
<dbReference type="Pfam" id="PF09339">
    <property type="entry name" value="HTH_IclR"/>
    <property type="match status" value="1"/>
</dbReference>
<sequence length="280" mass="29319">MSVDTAVACVTPPMTLAEGCDGSAATSPDRRTGSERTVLGRVASIMDAFSGSRQVLSLGDLSECTGLPKSTLHRLADQLCQVGWISRAPGGYRIGMRMFELGSLALDTDTLQDTASPHLRSLATRTGLHVQLSVPDGAEVVHLERVAAGPLHHGVRRGERTPAYCTALGKAMAASDDHLEQSVLSAPMPRRTGNTITDRGTLLVELHRIRSSGIAIDRSEYRADVVCVAAPILQGQNVVAAVSVTAIAGRMRGDAAATAVLTTASAITNAISSRQHPGHA</sequence>
<dbReference type="Proteomes" id="UP001597286">
    <property type="component" value="Unassembled WGS sequence"/>
</dbReference>
<dbReference type="InterPro" id="IPR029016">
    <property type="entry name" value="GAF-like_dom_sf"/>
</dbReference>
<dbReference type="SUPFAM" id="SSF46785">
    <property type="entry name" value="Winged helix' DNA-binding domain"/>
    <property type="match status" value="1"/>
</dbReference>
<dbReference type="Pfam" id="PF01614">
    <property type="entry name" value="IclR_C"/>
    <property type="match status" value="1"/>
</dbReference>
<evidence type="ECO:0000256" key="1">
    <source>
        <dbReference type="ARBA" id="ARBA00023015"/>
    </source>
</evidence>
<name>A0ABW4P4J9_9NOCA</name>
<dbReference type="InterPro" id="IPR036388">
    <property type="entry name" value="WH-like_DNA-bd_sf"/>
</dbReference>
<organism evidence="6 7">
    <name type="scientific">Rhodococcus gannanensis</name>
    <dbReference type="NCBI Taxonomy" id="1960308"/>
    <lineage>
        <taxon>Bacteria</taxon>
        <taxon>Bacillati</taxon>
        <taxon>Actinomycetota</taxon>
        <taxon>Actinomycetes</taxon>
        <taxon>Mycobacteriales</taxon>
        <taxon>Nocardiaceae</taxon>
        <taxon>Rhodococcus</taxon>
    </lineage>
</organism>
<feature type="domain" description="HTH iclR-type" evidence="4">
    <location>
        <begin position="36"/>
        <end position="96"/>
    </location>
</feature>
<dbReference type="SMART" id="SM00346">
    <property type="entry name" value="HTH_ICLR"/>
    <property type="match status" value="1"/>
</dbReference>
<reference evidence="7" key="1">
    <citation type="journal article" date="2019" name="Int. J. Syst. Evol. Microbiol.">
        <title>The Global Catalogue of Microorganisms (GCM) 10K type strain sequencing project: providing services to taxonomists for standard genome sequencing and annotation.</title>
        <authorList>
            <consortium name="The Broad Institute Genomics Platform"/>
            <consortium name="The Broad Institute Genome Sequencing Center for Infectious Disease"/>
            <person name="Wu L."/>
            <person name="Ma J."/>
        </authorList>
    </citation>
    <scope>NUCLEOTIDE SEQUENCE [LARGE SCALE GENOMIC DNA]</scope>
    <source>
        <strain evidence="7">DT72</strain>
    </source>
</reference>
<keyword evidence="2" id="KW-0238">DNA-binding</keyword>
<comment type="caution">
    <text evidence="6">The sequence shown here is derived from an EMBL/GenBank/DDBJ whole genome shotgun (WGS) entry which is preliminary data.</text>
</comment>
<dbReference type="InterPro" id="IPR014757">
    <property type="entry name" value="Tscrpt_reg_IclR_C"/>
</dbReference>
<keyword evidence="3" id="KW-0804">Transcription</keyword>
<evidence type="ECO:0000313" key="7">
    <source>
        <dbReference type="Proteomes" id="UP001597286"/>
    </source>
</evidence>
<keyword evidence="7" id="KW-1185">Reference proteome</keyword>
<gene>
    <name evidence="6" type="ORF">ACFSJG_10270</name>
</gene>
<dbReference type="PROSITE" id="PS51078">
    <property type="entry name" value="ICLR_ED"/>
    <property type="match status" value="1"/>
</dbReference>
<accession>A0ABW4P4J9</accession>
<dbReference type="PROSITE" id="PS51077">
    <property type="entry name" value="HTH_ICLR"/>
    <property type="match status" value="1"/>
</dbReference>
<evidence type="ECO:0000256" key="2">
    <source>
        <dbReference type="ARBA" id="ARBA00023125"/>
    </source>
</evidence>
<evidence type="ECO:0000259" key="5">
    <source>
        <dbReference type="PROSITE" id="PS51078"/>
    </source>
</evidence>
<keyword evidence="1" id="KW-0805">Transcription regulation</keyword>
<proteinExistence type="predicted"/>
<dbReference type="InterPro" id="IPR050707">
    <property type="entry name" value="HTH_MetabolicPath_Reg"/>
</dbReference>
<dbReference type="InterPro" id="IPR005471">
    <property type="entry name" value="Tscrpt_reg_IclR_N"/>
</dbReference>
<evidence type="ECO:0000313" key="6">
    <source>
        <dbReference type="EMBL" id="MFD1812599.1"/>
    </source>
</evidence>
<protein>
    <submittedName>
        <fullName evidence="6">IclR family transcriptional regulator</fullName>
    </submittedName>
</protein>
<feature type="domain" description="IclR-ED" evidence="5">
    <location>
        <begin position="97"/>
        <end position="273"/>
    </location>
</feature>
<dbReference type="PANTHER" id="PTHR30136:SF24">
    <property type="entry name" value="HTH-TYPE TRANSCRIPTIONAL REPRESSOR ALLR"/>
    <property type="match status" value="1"/>
</dbReference>
<dbReference type="InterPro" id="IPR036390">
    <property type="entry name" value="WH_DNA-bd_sf"/>
</dbReference>
<evidence type="ECO:0000256" key="3">
    <source>
        <dbReference type="ARBA" id="ARBA00023163"/>
    </source>
</evidence>
<evidence type="ECO:0000259" key="4">
    <source>
        <dbReference type="PROSITE" id="PS51077"/>
    </source>
</evidence>
<dbReference type="Gene3D" id="1.10.10.10">
    <property type="entry name" value="Winged helix-like DNA-binding domain superfamily/Winged helix DNA-binding domain"/>
    <property type="match status" value="1"/>
</dbReference>
<dbReference type="Gene3D" id="3.30.450.40">
    <property type="match status" value="1"/>
</dbReference>
<dbReference type="RefSeq" id="WP_378485098.1">
    <property type="nucleotide sequence ID" value="NZ_JBHUFB010000009.1"/>
</dbReference>